<sequence>MQDGLEIGIDGRGVARVTLRREDKHNALSSDLIAALTGAAEALGADPAVRAVVLTGAGESFCAGGDLGWMAAQMQADAATRAAEARKLAGMLRALNEMPKPLIGRVQGQAFGGGIGLISVCDVAVGVETARFALTETRLGLIPATIGPYVVARLGEAHARRVFMSGRRFDAAEAVALGLLARAVPAAGLDDAVEAEIAPYLACAPEAVARAKAQVLSLGPRIDDAVIEASIARLVAAWETPEAAEGIAAFFDRRKPGWALPSDR</sequence>
<dbReference type="SUPFAM" id="SSF52096">
    <property type="entry name" value="ClpP/crotonase"/>
    <property type="match status" value="1"/>
</dbReference>
<evidence type="ECO:0000313" key="4">
    <source>
        <dbReference type="Proteomes" id="UP000295484"/>
    </source>
</evidence>
<dbReference type="EMBL" id="SOEB01000001">
    <property type="protein sequence ID" value="TDX33695.1"/>
    <property type="molecule type" value="Genomic_DNA"/>
</dbReference>
<dbReference type="PANTHER" id="PTHR42964:SF1">
    <property type="entry name" value="POLYKETIDE BIOSYNTHESIS ENOYL-COA HYDRATASE PKSH-RELATED"/>
    <property type="match status" value="1"/>
</dbReference>
<gene>
    <name evidence="3" type="ORF">EV657_101123</name>
</gene>
<accession>A0A4R8G1Q7</accession>
<reference evidence="3 4" key="1">
    <citation type="submission" date="2019-03" db="EMBL/GenBank/DDBJ databases">
        <title>Genomic Encyclopedia of Type Strains, Phase IV (KMG-IV): sequencing the most valuable type-strain genomes for metagenomic binning, comparative biology and taxonomic classification.</title>
        <authorList>
            <person name="Goeker M."/>
        </authorList>
    </citation>
    <scope>NUCLEOTIDE SEQUENCE [LARGE SCALE GENOMIC DNA]</scope>
    <source>
        <strain evidence="3 4">JA181</strain>
    </source>
</reference>
<dbReference type="InterPro" id="IPR001753">
    <property type="entry name" value="Enoyl-CoA_hydra/iso"/>
</dbReference>
<dbReference type="NCBIfam" id="NF005675">
    <property type="entry name" value="PRK07468.1"/>
    <property type="match status" value="1"/>
</dbReference>
<dbReference type="GO" id="GO:0008300">
    <property type="term" value="P:isoprenoid catabolic process"/>
    <property type="evidence" value="ECO:0007669"/>
    <property type="project" value="TreeGrafter"/>
</dbReference>
<comment type="caution">
    <text evidence="3">The sequence shown here is derived from an EMBL/GenBank/DDBJ whole genome shotgun (WGS) entry which is preliminary data.</text>
</comment>
<proteinExistence type="inferred from homology"/>
<evidence type="ECO:0000256" key="1">
    <source>
        <dbReference type="ARBA" id="ARBA00005254"/>
    </source>
</evidence>
<dbReference type="AlphaFoldDB" id="A0A4R8G1Q7"/>
<dbReference type="PROSITE" id="PS00166">
    <property type="entry name" value="ENOYL_COA_HYDRATASE"/>
    <property type="match status" value="1"/>
</dbReference>
<organism evidence="3 4">
    <name type="scientific">Rhodovulum visakhapatnamense</name>
    <dbReference type="NCBI Taxonomy" id="364297"/>
    <lineage>
        <taxon>Bacteria</taxon>
        <taxon>Pseudomonadati</taxon>
        <taxon>Pseudomonadota</taxon>
        <taxon>Alphaproteobacteria</taxon>
        <taxon>Rhodobacterales</taxon>
        <taxon>Paracoccaceae</taxon>
        <taxon>Rhodovulum</taxon>
    </lineage>
</organism>
<name>A0A4R8G1Q7_9RHOB</name>
<comment type="similarity">
    <text evidence="1 2">Belongs to the enoyl-CoA hydratase/isomerase family.</text>
</comment>
<dbReference type="InterPro" id="IPR051683">
    <property type="entry name" value="Enoyl-CoA_Hydratase/Isomerase"/>
</dbReference>
<protein>
    <submittedName>
        <fullName evidence="3">Methylglutaconyl-CoA hydratase</fullName>
    </submittedName>
</protein>
<dbReference type="CDD" id="cd06558">
    <property type="entry name" value="crotonase-like"/>
    <property type="match status" value="1"/>
</dbReference>
<dbReference type="RefSeq" id="WP_113668334.1">
    <property type="nucleotide sequence ID" value="NZ_SOEB01000001.1"/>
</dbReference>
<dbReference type="InterPro" id="IPR014748">
    <property type="entry name" value="Enoyl-CoA_hydra_C"/>
</dbReference>
<evidence type="ECO:0000313" key="3">
    <source>
        <dbReference type="EMBL" id="TDX33695.1"/>
    </source>
</evidence>
<dbReference type="Proteomes" id="UP000295484">
    <property type="component" value="Unassembled WGS sequence"/>
</dbReference>
<dbReference type="GO" id="GO:0003824">
    <property type="term" value="F:catalytic activity"/>
    <property type="evidence" value="ECO:0007669"/>
    <property type="project" value="InterPro"/>
</dbReference>
<dbReference type="InterPro" id="IPR018376">
    <property type="entry name" value="Enoyl-CoA_hyd/isom_CS"/>
</dbReference>
<dbReference type="Pfam" id="PF00378">
    <property type="entry name" value="ECH_1"/>
    <property type="match status" value="1"/>
</dbReference>
<dbReference type="Gene3D" id="3.90.226.10">
    <property type="entry name" value="2-enoyl-CoA Hydratase, Chain A, domain 1"/>
    <property type="match status" value="1"/>
</dbReference>
<evidence type="ECO:0000256" key="2">
    <source>
        <dbReference type="RuleBase" id="RU003707"/>
    </source>
</evidence>
<dbReference type="InterPro" id="IPR029045">
    <property type="entry name" value="ClpP/crotonase-like_dom_sf"/>
</dbReference>
<dbReference type="PANTHER" id="PTHR42964">
    <property type="entry name" value="ENOYL-COA HYDRATASE"/>
    <property type="match status" value="1"/>
</dbReference>
<dbReference type="Gene3D" id="1.10.12.10">
    <property type="entry name" value="Lyase 2-enoyl-coa Hydratase, Chain A, domain 2"/>
    <property type="match status" value="1"/>
</dbReference>